<dbReference type="InterPro" id="IPR013766">
    <property type="entry name" value="Thioredoxin_domain"/>
</dbReference>
<feature type="domain" description="Thioredoxin" evidence="6">
    <location>
        <begin position="35"/>
        <end position="171"/>
    </location>
</feature>
<dbReference type="PROSITE" id="PS51352">
    <property type="entry name" value="THIOREDOXIN_2"/>
    <property type="match status" value="1"/>
</dbReference>
<dbReference type="NCBIfam" id="TIGR00385">
    <property type="entry name" value="dsbE"/>
    <property type="match status" value="1"/>
</dbReference>
<evidence type="ECO:0000256" key="5">
    <source>
        <dbReference type="ARBA" id="ARBA00023284"/>
    </source>
</evidence>
<dbReference type="STRING" id="69395.AQ619_17575"/>
<sequence length="171" mass="18136">MKRWLAFAPLAVLAALALLFAGYALKRDPKIQPHALVGKPMPALTLPDLSTGQPVALTDITRGGPVLVNFFASWCAPCEIEHPQLMALNAQGVKVIGIAYKDAPPNTQAFLTRLGDPFAARLVDRKGEAGLEFGVTGVPETYLIGSDGMILAKHTGPLTPEAAEDLLAKAR</sequence>
<dbReference type="OrthoDB" id="9799347at2"/>
<evidence type="ECO:0000256" key="4">
    <source>
        <dbReference type="ARBA" id="ARBA00023157"/>
    </source>
</evidence>
<dbReference type="InterPro" id="IPR004799">
    <property type="entry name" value="Periplasmic_diS_OxRdtase_DsbE"/>
</dbReference>
<dbReference type="EMBL" id="CP013002">
    <property type="protein sequence ID" value="ALL15025.1"/>
    <property type="molecule type" value="Genomic_DNA"/>
</dbReference>
<evidence type="ECO:0000313" key="7">
    <source>
        <dbReference type="EMBL" id="ALL15025.1"/>
    </source>
</evidence>
<accession>A0A0P0P371</accession>
<dbReference type="PROSITE" id="PS00194">
    <property type="entry name" value="THIOREDOXIN_1"/>
    <property type="match status" value="1"/>
</dbReference>
<dbReference type="InterPro" id="IPR017937">
    <property type="entry name" value="Thioredoxin_CS"/>
</dbReference>
<dbReference type="Gene3D" id="3.40.30.10">
    <property type="entry name" value="Glutaredoxin"/>
    <property type="match status" value="1"/>
</dbReference>
<comment type="similarity">
    <text evidence="2">Belongs to the thioredoxin family. DsbE subfamily.</text>
</comment>
<dbReference type="AlphaFoldDB" id="A0A0P0P371"/>
<protein>
    <submittedName>
        <fullName evidence="7">Thiol:disulfide interchange protein</fullName>
    </submittedName>
</protein>
<evidence type="ECO:0000256" key="1">
    <source>
        <dbReference type="ARBA" id="ARBA00004196"/>
    </source>
</evidence>
<comment type="subcellular location">
    <subcellularLocation>
        <location evidence="1">Cell envelope</location>
    </subcellularLocation>
</comment>
<dbReference type="PANTHER" id="PTHR42852:SF6">
    <property type="entry name" value="THIOL:DISULFIDE INTERCHANGE PROTEIN DSBE"/>
    <property type="match status" value="1"/>
</dbReference>
<organism evidence="7 8">
    <name type="scientific">Caulobacter henricii</name>
    <dbReference type="NCBI Taxonomy" id="69395"/>
    <lineage>
        <taxon>Bacteria</taxon>
        <taxon>Pseudomonadati</taxon>
        <taxon>Pseudomonadota</taxon>
        <taxon>Alphaproteobacteria</taxon>
        <taxon>Caulobacterales</taxon>
        <taxon>Caulobacteraceae</taxon>
        <taxon>Caulobacter</taxon>
    </lineage>
</organism>
<dbReference type="GO" id="GO:0030288">
    <property type="term" value="C:outer membrane-bounded periplasmic space"/>
    <property type="evidence" value="ECO:0007669"/>
    <property type="project" value="InterPro"/>
</dbReference>
<proteinExistence type="inferred from homology"/>
<dbReference type="Pfam" id="PF08534">
    <property type="entry name" value="Redoxin"/>
    <property type="match status" value="1"/>
</dbReference>
<evidence type="ECO:0000259" key="6">
    <source>
        <dbReference type="PROSITE" id="PS51352"/>
    </source>
</evidence>
<keyword evidence="8" id="KW-1185">Reference proteome</keyword>
<evidence type="ECO:0000256" key="3">
    <source>
        <dbReference type="ARBA" id="ARBA00022748"/>
    </source>
</evidence>
<keyword evidence="5" id="KW-0676">Redox-active center</keyword>
<dbReference type="CDD" id="cd03010">
    <property type="entry name" value="TlpA_like_DsbE"/>
    <property type="match status" value="1"/>
</dbReference>
<dbReference type="InterPro" id="IPR050553">
    <property type="entry name" value="Thioredoxin_ResA/DsbE_sf"/>
</dbReference>
<keyword evidence="3" id="KW-0201">Cytochrome c-type biogenesis</keyword>
<evidence type="ECO:0000313" key="8">
    <source>
        <dbReference type="Proteomes" id="UP000056905"/>
    </source>
</evidence>
<dbReference type="RefSeq" id="WP_062150764.1">
    <property type="nucleotide sequence ID" value="NZ_CP013002.1"/>
</dbReference>
<dbReference type="KEGG" id="chq:AQ619_17575"/>
<evidence type="ECO:0000256" key="2">
    <source>
        <dbReference type="ARBA" id="ARBA00007758"/>
    </source>
</evidence>
<dbReference type="SUPFAM" id="SSF52833">
    <property type="entry name" value="Thioredoxin-like"/>
    <property type="match status" value="1"/>
</dbReference>
<dbReference type="InterPro" id="IPR013740">
    <property type="entry name" value="Redoxin"/>
</dbReference>
<dbReference type="Proteomes" id="UP000056905">
    <property type="component" value="Chromosome"/>
</dbReference>
<dbReference type="PANTHER" id="PTHR42852">
    <property type="entry name" value="THIOL:DISULFIDE INTERCHANGE PROTEIN DSBE"/>
    <property type="match status" value="1"/>
</dbReference>
<dbReference type="GO" id="GO:0015036">
    <property type="term" value="F:disulfide oxidoreductase activity"/>
    <property type="evidence" value="ECO:0007669"/>
    <property type="project" value="InterPro"/>
</dbReference>
<gene>
    <name evidence="7" type="ORF">AQ619_17575</name>
</gene>
<dbReference type="InterPro" id="IPR036249">
    <property type="entry name" value="Thioredoxin-like_sf"/>
</dbReference>
<reference evidence="7 8" key="1">
    <citation type="submission" date="2015-10" db="EMBL/GenBank/DDBJ databases">
        <title>Conservation of the essential genome among Caulobacter and Brevundimonas species.</title>
        <authorList>
            <person name="Scott D."/>
            <person name="Ely B."/>
        </authorList>
    </citation>
    <scope>NUCLEOTIDE SEQUENCE [LARGE SCALE GENOMIC DNA]</scope>
    <source>
        <strain evidence="7 8">CB4</strain>
    </source>
</reference>
<name>A0A0P0P371_9CAUL</name>
<dbReference type="GO" id="GO:0017004">
    <property type="term" value="P:cytochrome complex assembly"/>
    <property type="evidence" value="ECO:0007669"/>
    <property type="project" value="UniProtKB-KW"/>
</dbReference>
<keyword evidence="4" id="KW-1015">Disulfide bond</keyword>